<dbReference type="InterPro" id="IPR036397">
    <property type="entry name" value="RNaseH_sf"/>
</dbReference>
<evidence type="ECO:0000259" key="2">
    <source>
        <dbReference type="Pfam" id="PF03184"/>
    </source>
</evidence>
<organism evidence="4 5">
    <name type="scientific">Hydra vulgaris</name>
    <name type="common">Hydra</name>
    <name type="synonym">Hydra attenuata</name>
    <dbReference type="NCBI Taxonomy" id="6087"/>
    <lineage>
        <taxon>Eukaryota</taxon>
        <taxon>Metazoa</taxon>
        <taxon>Cnidaria</taxon>
        <taxon>Hydrozoa</taxon>
        <taxon>Hydroidolina</taxon>
        <taxon>Anthoathecata</taxon>
        <taxon>Aplanulata</taxon>
        <taxon>Hydridae</taxon>
        <taxon>Hydra</taxon>
    </lineage>
</organism>
<protein>
    <submittedName>
        <fullName evidence="5">Jerky protein homolog-like isoform X2</fullName>
    </submittedName>
</protein>
<dbReference type="GeneID" id="124814272"/>
<dbReference type="SUPFAM" id="SSF46689">
    <property type="entry name" value="Homeodomain-like"/>
    <property type="match status" value="1"/>
</dbReference>
<sequence length="531" mass="60665">MSSCYKVRKYKDYTNNDLSKCLEEVKCKKLTQKQAAAKYGISRRTICYKLKGKHNLKPGKPYFFSKFEEAAFVKCTIQLSDFGFPIGKEDLRHIMNNYLISSGKKVKEFKIFPGPDLVNSFLQRHPQLTSKFVPNLKKSRAMVNEEILKDYIQQLSKTVQNVPPSNIYNYDETNLSDDPGSKKCLVKRGNKYPANIRNTSKTSISIMISGNAAGEVLPPFVVYKAVNLWSTWCEGGPKGVRYFNTKSGWFDGAAFEEWFFSIVLPSFKKKSGVKVLLGDNLSSHISPKVINACEKNEILFVCLPPNSTHITQPLDVAFFKPLKTAWRRIITEYKDSPAGCTKTSLEKQHFPELLNKLLIAIEPNQVNNLKSGFRKCGIYPVNVNQLLTQFRERESYDKEFLEDSFKIFLQEKYKTLQSSETKQRKKKLSVPAGKSVGTEDLEKFSNSFDIGSKLAKKKKLNKNTKSIKSKVQSEEDPKECHDHSSSSKSLSSIENKLVNRYDKNEKSSSENLKHVNFFLDELQMPRKTVLM</sequence>
<feature type="domain" description="HTH psq-type" evidence="3">
    <location>
        <begin position="15"/>
        <end position="55"/>
    </location>
</feature>
<dbReference type="InterPro" id="IPR009057">
    <property type="entry name" value="Homeodomain-like_sf"/>
</dbReference>
<dbReference type="InterPro" id="IPR050863">
    <property type="entry name" value="CenT-Element_Derived"/>
</dbReference>
<feature type="compositionally biased region" description="Basic and acidic residues" evidence="1">
    <location>
        <begin position="471"/>
        <end position="485"/>
    </location>
</feature>
<accession>A0ABM4C436</accession>
<dbReference type="InterPro" id="IPR004875">
    <property type="entry name" value="DDE_SF_endonuclease_dom"/>
</dbReference>
<dbReference type="Pfam" id="PF05225">
    <property type="entry name" value="HTH_psq"/>
    <property type="match status" value="1"/>
</dbReference>
<evidence type="ECO:0000256" key="1">
    <source>
        <dbReference type="SAM" id="MobiDB-lite"/>
    </source>
</evidence>
<evidence type="ECO:0000259" key="3">
    <source>
        <dbReference type="Pfam" id="PF05225"/>
    </source>
</evidence>
<dbReference type="Pfam" id="PF03184">
    <property type="entry name" value="DDE_1"/>
    <property type="match status" value="1"/>
</dbReference>
<feature type="domain" description="DDE-1" evidence="2">
    <location>
        <begin position="202"/>
        <end position="333"/>
    </location>
</feature>
<dbReference type="RefSeq" id="XP_065656332.1">
    <property type="nucleotide sequence ID" value="XM_065800260.1"/>
</dbReference>
<keyword evidence="4" id="KW-1185">Reference proteome</keyword>
<proteinExistence type="predicted"/>
<dbReference type="PANTHER" id="PTHR19303">
    <property type="entry name" value="TRANSPOSON"/>
    <property type="match status" value="1"/>
</dbReference>
<name>A0ABM4C436_HYDVU</name>
<feature type="region of interest" description="Disordered" evidence="1">
    <location>
        <begin position="461"/>
        <end position="494"/>
    </location>
</feature>
<evidence type="ECO:0000313" key="5">
    <source>
        <dbReference type="RefSeq" id="XP_065656332.1"/>
    </source>
</evidence>
<gene>
    <name evidence="5" type="primary">LOC124814272</name>
</gene>
<evidence type="ECO:0000313" key="4">
    <source>
        <dbReference type="Proteomes" id="UP001652625"/>
    </source>
</evidence>
<dbReference type="InterPro" id="IPR007889">
    <property type="entry name" value="HTH_Psq"/>
</dbReference>
<dbReference type="Gene3D" id="3.30.420.10">
    <property type="entry name" value="Ribonuclease H-like superfamily/Ribonuclease H"/>
    <property type="match status" value="1"/>
</dbReference>
<dbReference type="Proteomes" id="UP001652625">
    <property type="component" value="Chromosome 06"/>
</dbReference>
<dbReference type="PANTHER" id="PTHR19303:SF74">
    <property type="entry name" value="POGO TRANSPOSABLE ELEMENT WITH KRAB DOMAIN"/>
    <property type="match status" value="1"/>
</dbReference>
<reference evidence="5" key="1">
    <citation type="submission" date="2025-08" db="UniProtKB">
        <authorList>
            <consortium name="RefSeq"/>
        </authorList>
    </citation>
    <scope>IDENTIFICATION</scope>
</reference>
<dbReference type="Gene3D" id="1.10.10.60">
    <property type="entry name" value="Homeodomain-like"/>
    <property type="match status" value="1"/>
</dbReference>